<dbReference type="HOGENOM" id="CLU_1346981_0_0_4"/>
<gene>
    <name evidence="1" type="ORF">O987_14675</name>
</gene>
<dbReference type="Proteomes" id="UP000028782">
    <property type="component" value="Chromosome"/>
</dbReference>
<reference evidence="1 2" key="1">
    <citation type="journal article" date="2014" name="Genome Announc.">
        <title>Complete Genome Sequence of Polychlorinated Biphenyl Degrader Comamonas testosteroni TK102 (NBRC 109938).</title>
        <authorList>
            <person name="Fukuda K."/>
            <person name="Hosoyama A."/>
            <person name="Tsuchikane K."/>
            <person name="Ohji S."/>
            <person name="Yamazoe A."/>
            <person name="Fujita N."/>
            <person name="Shintani M."/>
            <person name="Kimbara K."/>
        </authorList>
    </citation>
    <scope>NUCLEOTIDE SEQUENCE [LARGE SCALE GENOMIC DNA]</scope>
    <source>
        <strain evidence="1">TK102</strain>
    </source>
</reference>
<accession>A0A076PTN9</accession>
<proteinExistence type="predicted"/>
<evidence type="ECO:0000313" key="2">
    <source>
        <dbReference type="Proteomes" id="UP000028782"/>
    </source>
</evidence>
<name>A0A076PTN9_COMTE</name>
<evidence type="ECO:0000313" key="1">
    <source>
        <dbReference type="EMBL" id="AIJ47050.1"/>
    </source>
</evidence>
<organism evidence="1 2">
    <name type="scientific">Comamonas testosteroni TK102</name>
    <dbReference type="NCBI Taxonomy" id="1392005"/>
    <lineage>
        <taxon>Bacteria</taxon>
        <taxon>Pseudomonadati</taxon>
        <taxon>Pseudomonadota</taxon>
        <taxon>Betaproteobacteria</taxon>
        <taxon>Burkholderiales</taxon>
        <taxon>Comamonadaceae</taxon>
        <taxon>Comamonas</taxon>
    </lineage>
</organism>
<dbReference type="KEGG" id="ctes:O987_14675"/>
<dbReference type="AlphaFoldDB" id="A0A076PTN9"/>
<dbReference type="EMBL" id="CP006704">
    <property type="protein sequence ID" value="AIJ47050.1"/>
    <property type="molecule type" value="Genomic_DNA"/>
</dbReference>
<protein>
    <submittedName>
        <fullName evidence="1">Uncharacterized protein</fullName>
    </submittedName>
</protein>
<sequence length="203" mass="22465">MRLLILATLFRVASTFIVKRLIAMRLTARLSSIRIRLGTLIHELTVDLNGVNQNKTALDETGQFLLPGGASALISRISLVRVSVEVSNTERDQHLAALINFLLQTIDQVNGLGRGHAQIEVCVVGRIRCPTQRTDGASEKRFSLTTTTSGRYPTNTVQIPNAVSVQVEKLTLSRCLLLLHDDSKFPMFGRSTATPDRKVWMGR</sequence>